<accession>A0A6A7A1M0</accession>
<evidence type="ECO:0000313" key="2">
    <source>
        <dbReference type="Proteomes" id="UP000799424"/>
    </source>
</evidence>
<reference evidence="1" key="1">
    <citation type="journal article" date="2020" name="Stud. Mycol.">
        <title>101 Dothideomycetes genomes: a test case for predicting lifestyles and emergence of pathogens.</title>
        <authorList>
            <person name="Haridas S."/>
            <person name="Albert R."/>
            <person name="Binder M."/>
            <person name="Bloem J."/>
            <person name="Labutti K."/>
            <person name="Salamov A."/>
            <person name="Andreopoulos B."/>
            <person name="Baker S."/>
            <person name="Barry K."/>
            <person name="Bills G."/>
            <person name="Bluhm B."/>
            <person name="Cannon C."/>
            <person name="Castanera R."/>
            <person name="Culley D."/>
            <person name="Daum C."/>
            <person name="Ezra D."/>
            <person name="Gonzalez J."/>
            <person name="Henrissat B."/>
            <person name="Kuo A."/>
            <person name="Liang C."/>
            <person name="Lipzen A."/>
            <person name="Lutzoni F."/>
            <person name="Magnuson J."/>
            <person name="Mondo S."/>
            <person name="Nolan M."/>
            <person name="Ohm R."/>
            <person name="Pangilinan J."/>
            <person name="Park H.-J."/>
            <person name="Ramirez L."/>
            <person name="Alfaro M."/>
            <person name="Sun H."/>
            <person name="Tritt A."/>
            <person name="Yoshinaga Y."/>
            <person name="Zwiers L.-H."/>
            <person name="Turgeon B."/>
            <person name="Goodwin S."/>
            <person name="Spatafora J."/>
            <person name="Crous P."/>
            <person name="Grigoriev I."/>
        </authorList>
    </citation>
    <scope>NUCLEOTIDE SEQUENCE</scope>
    <source>
        <strain evidence="1">CBS 113818</strain>
    </source>
</reference>
<dbReference type="Proteomes" id="UP000799424">
    <property type="component" value="Unassembled WGS sequence"/>
</dbReference>
<protein>
    <submittedName>
        <fullName evidence="1">Uncharacterized protein</fullName>
    </submittedName>
</protein>
<sequence length="234" mass="25522">MTVRHAVADRRINGASLIVDMSVRRRRPPAVLVTCRAVEVLAQRMRGARVVPFSAAKPRACILQTSSIPNSAISQSPSPLTLLRAIFFWSLSSARATARRSPSLAYSHRSYVCPLRALPRDAFFSSSSSGLASPIWNCDDDSHRLSCERENVCRHVSAMKKCHTRRRADHVMDQGCGSFSLQVLGEEGAPLFLEGTVQPLPPAAHGSHLASATRCSVNVPFPSFSNPRSLASRC</sequence>
<evidence type="ECO:0000313" key="1">
    <source>
        <dbReference type="EMBL" id="KAF2826445.1"/>
    </source>
</evidence>
<dbReference type="AlphaFoldDB" id="A0A6A7A1M0"/>
<name>A0A6A7A1M0_9PLEO</name>
<dbReference type="EMBL" id="MU006226">
    <property type="protein sequence ID" value="KAF2826445.1"/>
    <property type="molecule type" value="Genomic_DNA"/>
</dbReference>
<keyword evidence="2" id="KW-1185">Reference proteome</keyword>
<gene>
    <name evidence="1" type="ORF">CC86DRAFT_29914</name>
</gene>
<proteinExistence type="predicted"/>
<organism evidence="1 2">
    <name type="scientific">Ophiobolus disseminans</name>
    <dbReference type="NCBI Taxonomy" id="1469910"/>
    <lineage>
        <taxon>Eukaryota</taxon>
        <taxon>Fungi</taxon>
        <taxon>Dikarya</taxon>
        <taxon>Ascomycota</taxon>
        <taxon>Pezizomycotina</taxon>
        <taxon>Dothideomycetes</taxon>
        <taxon>Pleosporomycetidae</taxon>
        <taxon>Pleosporales</taxon>
        <taxon>Pleosporineae</taxon>
        <taxon>Phaeosphaeriaceae</taxon>
        <taxon>Ophiobolus</taxon>
    </lineage>
</organism>